<evidence type="ECO:0000313" key="1">
    <source>
        <dbReference type="EMBL" id="KXJ85104.1"/>
    </source>
</evidence>
<sequence length="432" mass="47942">MTTEHSIPTSRTISCAESIAALCVLHGNNDKAVLPRPPRNVPLAIHQRSDGYLLSFEEETRLARNMAFLAYVRDDPKCIPAVCVEQDHGQNALRVRVATNTGTILLGAAVEGLQGIFDIMARRNGTCYPFLDHAGLACVMFCLQRLKMLRTRSSAAEFGLHCREVRKRITQWQQFPSTSSLALIIMAIHKLQTEVGVEILLDGLTHQALSKDAKGSIINKISKLSRYYEISRYLSRRCSKDEVFRHLTALRVSLPEPIVALEPHLPGTFRAGVGFTDVLRQAGLPQGNEQETMNTVNEVFQEQVSNISKHAKVHAEIKLLCFYELNRDTIPLLPRAVCSSKDACWLCNALIDAHGEMYTPRRLVKVGSSHDGVDCQIATSNFGERAKHTAPSAATQLLPSSRKHTLSAEVVVVNRTSALKQVNRTQSAWSRV</sequence>
<dbReference type="InParanoid" id="A0A136IJR6"/>
<accession>A0A136IJR6</accession>
<dbReference type="AlphaFoldDB" id="A0A136IJR6"/>
<dbReference type="Proteomes" id="UP000070501">
    <property type="component" value="Unassembled WGS sequence"/>
</dbReference>
<dbReference type="EMBL" id="KQ964296">
    <property type="protein sequence ID" value="KXJ85104.1"/>
    <property type="molecule type" value="Genomic_DNA"/>
</dbReference>
<keyword evidence="2" id="KW-1185">Reference proteome</keyword>
<protein>
    <submittedName>
        <fullName evidence="1">Uncharacterized protein</fullName>
    </submittedName>
</protein>
<dbReference type="Pfam" id="PF14441">
    <property type="entry name" value="OTT_1508_deam"/>
    <property type="match status" value="1"/>
</dbReference>
<gene>
    <name evidence="1" type="ORF">Micbo1qcDRAFT_198937</name>
</gene>
<proteinExistence type="predicted"/>
<dbReference type="InterPro" id="IPR027796">
    <property type="entry name" value="OTT_1508_deam-like"/>
</dbReference>
<dbReference type="OrthoDB" id="4851849at2759"/>
<name>A0A136IJR6_9PEZI</name>
<evidence type="ECO:0000313" key="2">
    <source>
        <dbReference type="Proteomes" id="UP000070501"/>
    </source>
</evidence>
<organism evidence="1 2">
    <name type="scientific">Microdochium bolleyi</name>
    <dbReference type="NCBI Taxonomy" id="196109"/>
    <lineage>
        <taxon>Eukaryota</taxon>
        <taxon>Fungi</taxon>
        <taxon>Dikarya</taxon>
        <taxon>Ascomycota</taxon>
        <taxon>Pezizomycotina</taxon>
        <taxon>Sordariomycetes</taxon>
        <taxon>Xylariomycetidae</taxon>
        <taxon>Xylariales</taxon>
        <taxon>Microdochiaceae</taxon>
        <taxon>Microdochium</taxon>
    </lineage>
</organism>
<reference evidence="2" key="1">
    <citation type="submission" date="2016-02" db="EMBL/GenBank/DDBJ databases">
        <title>Draft genome sequence of Microdochium bolleyi, a fungal endophyte of beachgrass.</title>
        <authorList>
            <consortium name="DOE Joint Genome Institute"/>
            <person name="David A.S."/>
            <person name="May G."/>
            <person name="Haridas S."/>
            <person name="Lim J."/>
            <person name="Wang M."/>
            <person name="Labutti K."/>
            <person name="Lipzen A."/>
            <person name="Barry K."/>
            <person name="Grigoriev I.V."/>
        </authorList>
    </citation>
    <scope>NUCLEOTIDE SEQUENCE [LARGE SCALE GENOMIC DNA]</scope>
    <source>
        <strain evidence="2">J235TASD1</strain>
    </source>
</reference>